<dbReference type="SUPFAM" id="SSF75304">
    <property type="entry name" value="Amidase signature (AS) enzymes"/>
    <property type="match status" value="1"/>
</dbReference>
<evidence type="ECO:0000313" key="2">
    <source>
        <dbReference type="EMBL" id="PSL25516.1"/>
    </source>
</evidence>
<reference evidence="2 3" key="1">
    <citation type="submission" date="2018-03" db="EMBL/GenBank/DDBJ databases">
        <title>Genomic Encyclopedia of Type Strains, Phase III (KMG-III): the genomes of soil and plant-associated and newly described type strains.</title>
        <authorList>
            <person name="Whitman W."/>
        </authorList>
    </citation>
    <scope>NUCLEOTIDE SEQUENCE [LARGE SCALE GENOMIC DNA]</scope>
    <source>
        <strain evidence="2 3">CGMCC 1.12259</strain>
    </source>
</reference>
<dbReference type="Gene3D" id="3.90.1300.10">
    <property type="entry name" value="Amidase signature (AS) domain"/>
    <property type="match status" value="1"/>
</dbReference>
<dbReference type="Pfam" id="PF01425">
    <property type="entry name" value="Amidase"/>
    <property type="match status" value="1"/>
</dbReference>
<dbReference type="PANTHER" id="PTHR42678">
    <property type="entry name" value="AMIDASE"/>
    <property type="match status" value="1"/>
</dbReference>
<comment type="caution">
    <text evidence="2">The sequence shown here is derived from an EMBL/GenBank/DDBJ whole genome shotgun (WGS) entry which is preliminary data.</text>
</comment>
<dbReference type="InterPro" id="IPR023631">
    <property type="entry name" value="Amidase_dom"/>
</dbReference>
<gene>
    <name evidence="2" type="ORF">B0H99_1213</name>
</gene>
<dbReference type="RefSeq" id="WP_106534803.1">
    <property type="nucleotide sequence ID" value="NZ_PYAT01000021.1"/>
</dbReference>
<dbReference type="Proteomes" id="UP000242682">
    <property type="component" value="Unassembled WGS sequence"/>
</dbReference>
<proteinExistence type="predicted"/>
<sequence length="483" mass="52504">MHQKKLEEYRQTKLEEMTIADMQQELAEGRITSEELVLMYQENISLRDQNTNAILEINPDALQIAQALDFERKLKGPRSAIHGIPVLIKDNMDTADKMHTSAGSRALKDHYALKDAQVVDKLREAGAVILGKTNLTEWANFMSDKMTNGYSSRGGQTKNPYGAFDVGGSSSGSAAAVASNLAAAALGTETSGSIINPAVQNSLVGIKPTVGLIGRTGIIPLSHTQDVPGTLARTVEDAVAVFATLIAIDPEDAITSFAEPYEKYDWSIHFKKNGLEGVKLGVPRGLFEDSISNEQRTLFDKALEQLQECGAEIIDNVDLGADQGDLGFAVLLHEFKANLNAYLGKSNPLNPIRSLEDVIAFNNKHSQEMLHYGQNLLEQADLTTGKLNERNYIEALERNRFLAAEQGIAATLKEVGADALVLPQDHGCNINAAAGFPAIAVPYCLSETKEPFGITFTAHAFSEPQLIEYAYAFEQATKGRVKP</sequence>
<dbReference type="NCBIfam" id="NF005300">
    <property type="entry name" value="PRK06828.1"/>
    <property type="match status" value="1"/>
</dbReference>
<keyword evidence="3" id="KW-1185">Reference proteome</keyword>
<dbReference type="OrthoDB" id="9811471at2"/>
<feature type="domain" description="Amidase" evidence="1">
    <location>
        <begin position="35"/>
        <end position="423"/>
    </location>
</feature>
<accession>A0A2P8FUW2</accession>
<dbReference type="EMBL" id="PYAT01000021">
    <property type="protein sequence ID" value="PSL25516.1"/>
    <property type="molecule type" value="Genomic_DNA"/>
</dbReference>
<dbReference type="AlphaFoldDB" id="A0A2P8FUW2"/>
<name>A0A2P8FUW2_9BACL</name>
<protein>
    <submittedName>
        <fullName evidence="2">Amidase</fullName>
    </submittedName>
</protein>
<evidence type="ECO:0000259" key="1">
    <source>
        <dbReference type="Pfam" id="PF01425"/>
    </source>
</evidence>
<evidence type="ECO:0000313" key="3">
    <source>
        <dbReference type="Proteomes" id="UP000242682"/>
    </source>
</evidence>
<dbReference type="InterPro" id="IPR036928">
    <property type="entry name" value="AS_sf"/>
</dbReference>
<organism evidence="2 3">
    <name type="scientific">Planomicrobium soli</name>
    <dbReference type="NCBI Taxonomy" id="1176648"/>
    <lineage>
        <taxon>Bacteria</taxon>
        <taxon>Bacillati</taxon>
        <taxon>Bacillota</taxon>
        <taxon>Bacilli</taxon>
        <taxon>Bacillales</taxon>
        <taxon>Caryophanaceae</taxon>
        <taxon>Planomicrobium</taxon>
    </lineage>
</organism>
<dbReference type="PANTHER" id="PTHR42678:SF34">
    <property type="entry name" value="OS04G0183300 PROTEIN"/>
    <property type="match status" value="1"/>
</dbReference>